<evidence type="ECO:0000313" key="1">
    <source>
        <dbReference type="EMBL" id="JAH61128.1"/>
    </source>
</evidence>
<organism evidence="1">
    <name type="scientific">Anguilla anguilla</name>
    <name type="common">European freshwater eel</name>
    <name type="synonym">Muraena anguilla</name>
    <dbReference type="NCBI Taxonomy" id="7936"/>
    <lineage>
        <taxon>Eukaryota</taxon>
        <taxon>Metazoa</taxon>
        <taxon>Chordata</taxon>
        <taxon>Craniata</taxon>
        <taxon>Vertebrata</taxon>
        <taxon>Euteleostomi</taxon>
        <taxon>Actinopterygii</taxon>
        <taxon>Neopterygii</taxon>
        <taxon>Teleostei</taxon>
        <taxon>Anguilliformes</taxon>
        <taxon>Anguillidae</taxon>
        <taxon>Anguilla</taxon>
    </lineage>
</organism>
<proteinExistence type="predicted"/>
<sequence length="17" mass="2050">MMYFTDNAMFNAIKCSY</sequence>
<dbReference type="AlphaFoldDB" id="A0A0E9U841"/>
<protein>
    <submittedName>
        <fullName evidence="1">Uncharacterized protein</fullName>
    </submittedName>
</protein>
<reference evidence="1" key="2">
    <citation type="journal article" date="2015" name="Fish Shellfish Immunol.">
        <title>Early steps in the European eel (Anguilla anguilla)-Vibrio vulnificus interaction in the gills: Role of the RtxA13 toxin.</title>
        <authorList>
            <person name="Callol A."/>
            <person name="Pajuelo D."/>
            <person name="Ebbesson L."/>
            <person name="Teles M."/>
            <person name="MacKenzie S."/>
            <person name="Amaro C."/>
        </authorList>
    </citation>
    <scope>NUCLEOTIDE SEQUENCE</scope>
</reference>
<dbReference type="EMBL" id="GBXM01047449">
    <property type="protein sequence ID" value="JAH61128.1"/>
    <property type="molecule type" value="Transcribed_RNA"/>
</dbReference>
<reference evidence="1" key="1">
    <citation type="submission" date="2014-11" db="EMBL/GenBank/DDBJ databases">
        <authorList>
            <person name="Amaro Gonzalez C."/>
        </authorList>
    </citation>
    <scope>NUCLEOTIDE SEQUENCE</scope>
</reference>
<accession>A0A0E9U841</accession>
<name>A0A0E9U841_ANGAN</name>